<evidence type="ECO:0000259" key="1">
    <source>
        <dbReference type="Pfam" id="PF12867"/>
    </source>
</evidence>
<proteinExistence type="predicted"/>
<dbReference type="Proteomes" id="UP000696931">
    <property type="component" value="Unassembled WGS sequence"/>
</dbReference>
<sequence length="157" mass="17279">MIPELRGYELIFRTSDSLFLRALDGMTDEGARRKPAATNSPLWIAAHMVVTRGLFLGALGGKVDVAWAKYFQRGDEHGDMQGWPALADVRAKWSEVHAAFMAQLEKQTMDGLKAETQVPGLEPTLFGVVGLAAVHDTYHLGQLAMCRRELGLDRLVG</sequence>
<accession>A0A933WB86</accession>
<dbReference type="SUPFAM" id="SSF109854">
    <property type="entry name" value="DinB/YfiT-like putative metalloenzymes"/>
    <property type="match status" value="1"/>
</dbReference>
<dbReference type="InterPro" id="IPR024775">
    <property type="entry name" value="DinB-like"/>
</dbReference>
<dbReference type="Pfam" id="PF12867">
    <property type="entry name" value="DinB_2"/>
    <property type="match status" value="1"/>
</dbReference>
<reference evidence="2" key="1">
    <citation type="submission" date="2020-07" db="EMBL/GenBank/DDBJ databases">
        <title>Huge and variable diversity of episymbiotic CPR bacteria and DPANN archaea in groundwater ecosystems.</title>
        <authorList>
            <person name="He C.Y."/>
            <person name="Keren R."/>
            <person name="Whittaker M."/>
            <person name="Farag I.F."/>
            <person name="Doudna J."/>
            <person name="Cate J.H.D."/>
            <person name="Banfield J.F."/>
        </authorList>
    </citation>
    <scope>NUCLEOTIDE SEQUENCE</scope>
    <source>
        <strain evidence="2">NC_groundwater_1813_Pr3_B-0.1um_71_17</strain>
    </source>
</reference>
<name>A0A933WB86_UNCEI</name>
<protein>
    <submittedName>
        <fullName evidence="2">DinB family protein</fullName>
    </submittedName>
</protein>
<dbReference type="Gene3D" id="1.20.120.450">
    <property type="entry name" value="dinb family like domain"/>
    <property type="match status" value="1"/>
</dbReference>
<feature type="domain" description="DinB-like" evidence="1">
    <location>
        <begin position="14"/>
        <end position="143"/>
    </location>
</feature>
<evidence type="ECO:0000313" key="3">
    <source>
        <dbReference type="Proteomes" id="UP000696931"/>
    </source>
</evidence>
<comment type="caution">
    <text evidence="2">The sequence shown here is derived from an EMBL/GenBank/DDBJ whole genome shotgun (WGS) entry which is preliminary data.</text>
</comment>
<organism evidence="2 3">
    <name type="scientific">Eiseniibacteriota bacterium</name>
    <dbReference type="NCBI Taxonomy" id="2212470"/>
    <lineage>
        <taxon>Bacteria</taxon>
        <taxon>Candidatus Eiseniibacteriota</taxon>
    </lineage>
</organism>
<dbReference type="InterPro" id="IPR034660">
    <property type="entry name" value="DinB/YfiT-like"/>
</dbReference>
<dbReference type="AlphaFoldDB" id="A0A933WB86"/>
<evidence type="ECO:0000313" key="2">
    <source>
        <dbReference type="EMBL" id="MBI5170084.1"/>
    </source>
</evidence>
<dbReference type="EMBL" id="JACRIW010000081">
    <property type="protein sequence ID" value="MBI5170084.1"/>
    <property type="molecule type" value="Genomic_DNA"/>
</dbReference>
<gene>
    <name evidence="2" type="ORF">HZA61_11390</name>
</gene>